<proteinExistence type="predicted"/>
<organism evidence="1 2">
    <name type="scientific">Persea americana</name>
    <name type="common">Avocado</name>
    <dbReference type="NCBI Taxonomy" id="3435"/>
    <lineage>
        <taxon>Eukaryota</taxon>
        <taxon>Viridiplantae</taxon>
        <taxon>Streptophyta</taxon>
        <taxon>Embryophyta</taxon>
        <taxon>Tracheophyta</taxon>
        <taxon>Spermatophyta</taxon>
        <taxon>Magnoliopsida</taxon>
        <taxon>Magnoliidae</taxon>
        <taxon>Laurales</taxon>
        <taxon>Lauraceae</taxon>
        <taxon>Persea</taxon>
    </lineage>
</organism>
<evidence type="ECO:0000313" key="1">
    <source>
        <dbReference type="EMBL" id="KAJ8647341.1"/>
    </source>
</evidence>
<accession>A0ACC2MNU4</accession>
<reference evidence="1 2" key="1">
    <citation type="journal article" date="2022" name="Hortic Res">
        <title>A haplotype resolved chromosomal level avocado genome allows analysis of novel avocado genes.</title>
        <authorList>
            <person name="Nath O."/>
            <person name="Fletcher S.J."/>
            <person name="Hayward A."/>
            <person name="Shaw L.M."/>
            <person name="Masouleh A.K."/>
            <person name="Furtado A."/>
            <person name="Henry R.J."/>
            <person name="Mitter N."/>
        </authorList>
    </citation>
    <scope>NUCLEOTIDE SEQUENCE [LARGE SCALE GENOMIC DNA]</scope>
    <source>
        <strain evidence="2">cv. Hass</strain>
    </source>
</reference>
<name>A0ACC2MNU4_PERAE</name>
<protein>
    <submittedName>
        <fullName evidence="1">Uncharacterized protein</fullName>
    </submittedName>
</protein>
<dbReference type="Proteomes" id="UP001234297">
    <property type="component" value="Chromosome 1"/>
</dbReference>
<evidence type="ECO:0000313" key="2">
    <source>
        <dbReference type="Proteomes" id="UP001234297"/>
    </source>
</evidence>
<keyword evidence="2" id="KW-1185">Reference proteome</keyword>
<dbReference type="EMBL" id="CM056809">
    <property type="protein sequence ID" value="KAJ8647341.1"/>
    <property type="molecule type" value="Genomic_DNA"/>
</dbReference>
<comment type="caution">
    <text evidence="1">The sequence shown here is derived from an EMBL/GenBank/DDBJ whole genome shotgun (WGS) entry which is preliminary data.</text>
</comment>
<sequence>MAALSLFHRLPLLSRYFSPRSLPPPRSRFGRKTALPATSFRWSFRRTLSVVASATKGMQIPLSLLVSTITVEKSRCRIADSSRVYMTINLLGFALLG</sequence>
<gene>
    <name evidence="1" type="ORF">MRB53_000364</name>
</gene>